<dbReference type="Proteomes" id="UP000504632">
    <property type="component" value="Chromosome 8"/>
</dbReference>
<proteinExistence type="inferred from homology"/>
<evidence type="ECO:0000256" key="1">
    <source>
        <dbReference type="ARBA" id="ARBA00004651"/>
    </source>
</evidence>
<keyword evidence="9" id="KW-0325">Glycoprotein</keyword>
<evidence type="ECO:0000256" key="6">
    <source>
        <dbReference type="ARBA" id="ARBA00023136"/>
    </source>
</evidence>
<dbReference type="FunFam" id="1.20.1070.10:FF:000030">
    <property type="entry name" value="trace amine-associated receptor 1"/>
    <property type="match status" value="1"/>
</dbReference>
<feature type="transmembrane region" description="Helical" evidence="12">
    <location>
        <begin position="213"/>
        <end position="231"/>
    </location>
</feature>
<evidence type="ECO:0000256" key="4">
    <source>
        <dbReference type="ARBA" id="ARBA00022989"/>
    </source>
</evidence>
<evidence type="ECO:0000256" key="8">
    <source>
        <dbReference type="ARBA" id="ARBA00023170"/>
    </source>
</evidence>
<sequence>MNLSNSSKHNTAEFTDTLFCFESLSGSCKKLSQPFSVQTIVFVTGTIIGITVIGNFLVIISIAHFRQLHTPTNYLILSLTTCDLLLGLFVMPLSAAKSAQGCWYMGEFLCKFHTSADITLSTASIFHLTFISAERYCAVYHPLTYHLLIRHISVLLMVTISWLLPTLFGYGVIFTGLNFKGSEDFYYTHIQCIGGCAVFFSGELAVFASFTSFFIPGSIMLWIYSRIYVVVRGQVRSIEHLANQLSRSRQQGSPTSGHCDRKGTATIAIVFGGFLICWAPFFLCLIINPFIEYSINPVLIDVLMWFGYFNSTINPFIYAIRYTWFRAALKIILSGKVFHENTSRIQLSSYE</sequence>
<keyword evidence="8 11" id="KW-0675">Receptor</keyword>
<evidence type="ECO:0000256" key="10">
    <source>
        <dbReference type="ARBA" id="ARBA00023224"/>
    </source>
</evidence>
<evidence type="ECO:0000259" key="13">
    <source>
        <dbReference type="PROSITE" id="PS50262"/>
    </source>
</evidence>
<name>A0A6J2W0C7_CHACN</name>
<dbReference type="AlphaFoldDB" id="A0A6J2W0C7"/>
<gene>
    <name evidence="15" type="primary">taar1b</name>
</gene>
<keyword evidence="5 11" id="KW-0297">G-protein coupled receptor</keyword>
<organism evidence="14 15">
    <name type="scientific">Chanos chanos</name>
    <name type="common">Milkfish</name>
    <name type="synonym">Mugil chanos</name>
    <dbReference type="NCBI Taxonomy" id="29144"/>
    <lineage>
        <taxon>Eukaryota</taxon>
        <taxon>Metazoa</taxon>
        <taxon>Chordata</taxon>
        <taxon>Craniata</taxon>
        <taxon>Vertebrata</taxon>
        <taxon>Euteleostomi</taxon>
        <taxon>Actinopterygii</taxon>
        <taxon>Neopterygii</taxon>
        <taxon>Teleostei</taxon>
        <taxon>Ostariophysi</taxon>
        <taxon>Gonorynchiformes</taxon>
        <taxon>Chanidae</taxon>
        <taxon>Chanos</taxon>
    </lineage>
</organism>
<dbReference type="SUPFAM" id="SSF81321">
    <property type="entry name" value="Family A G protein-coupled receptor-like"/>
    <property type="match status" value="1"/>
</dbReference>
<feature type="transmembrane region" description="Helical" evidence="12">
    <location>
        <begin position="152"/>
        <end position="173"/>
    </location>
</feature>
<evidence type="ECO:0000313" key="14">
    <source>
        <dbReference type="Proteomes" id="UP000504632"/>
    </source>
</evidence>
<evidence type="ECO:0000256" key="12">
    <source>
        <dbReference type="SAM" id="Phobius"/>
    </source>
</evidence>
<dbReference type="PANTHER" id="PTHR24249:SF415">
    <property type="entry name" value="TRACE AMINE-ASSOCIATED RECEPTOR 1"/>
    <property type="match status" value="1"/>
</dbReference>
<feature type="transmembrane region" description="Helical" evidence="12">
    <location>
        <begin position="267"/>
        <end position="291"/>
    </location>
</feature>
<dbReference type="PRINTS" id="PR01831">
    <property type="entry name" value="TRACEAMINE1R"/>
</dbReference>
<comment type="subcellular location">
    <subcellularLocation>
        <location evidence="1">Cell membrane</location>
        <topology evidence="1">Multi-pass membrane protein</topology>
    </subcellularLocation>
</comment>
<feature type="transmembrane region" description="Helical" evidence="12">
    <location>
        <begin position="74"/>
        <end position="95"/>
    </location>
</feature>
<dbReference type="InterPro" id="IPR050569">
    <property type="entry name" value="TAAR"/>
</dbReference>
<keyword evidence="7" id="KW-1015">Disulfide bond</keyword>
<comment type="similarity">
    <text evidence="11">Belongs to the G-protein coupled receptor 1 family.</text>
</comment>
<feature type="transmembrane region" description="Helical" evidence="12">
    <location>
        <begin position="40"/>
        <end position="62"/>
    </location>
</feature>
<dbReference type="GO" id="GO:0001594">
    <property type="term" value="F:trace-amine receptor activity"/>
    <property type="evidence" value="ECO:0007669"/>
    <property type="project" value="InterPro"/>
</dbReference>
<evidence type="ECO:0000256" key="7">
    <source>
        <dbReference type="ARBA" id="ARBA00023157"/>
    </source>
</evidence>
<dbReference type="OrthoDB" id="5959645at2759"/>
<dbReference type="GO" id="GO:0005886">
    <property type="term" value="C:plasma membrane"/>
    <property type="evidence" value="ECO:0007669"/>
    <property type="project" value="UniProtKB-SubCell"/>
</dbReference>
<feature type="transmembrane region" description="Helical" evidence="12">
    <location>
        <begin position="303"/>
        <end position="324"/>
    </location>
</feature>
<evidence type="ECO:0000256" key="11">
    <source>
        <dbReference type="RuleBase" id="RU000688"/>
    </source>
</evidence>
<protein>
    <submittedName>
        <fullName evidence="15">Trace amine-associated receptor 1b</fullName>
    </submittedName>
</protein>
<keyword evidence="14" id="KW-1185">Reference proteome</keyword>
<dbReference type="RefSeq" id="XP_030638770.1">
    <property type="nucleotide sequence ID" value="XM_030782910.1"/>
</dbReference>
<dbReference type="Pfam" id="PF00001">
    <property type="entry name" value="7tm_1"/>
    <property type="match status" value="1"/>
</dbReference>
<keyword evidence="3 11" id="KW-0812">Transmembrane</keyword>
<dbReference type="InParanoid" id="A0A6J2W0C7"/>
<dbReference type="PROSITE" id="PS00237">
    <property type="entry name" value="G_PROTEIN_RECEP_F1_1"/>
    <property type="match status" value="1"/>
</dbReference>
<keyword evidence="6 12" id="KW-0472">Membrane</keyword>
<dbReference type="InterPro" id="IPR009133">
    <property type="entry name" value="TAAR1"/>
</dbReference>
<evidence type="ECO:0000256" key="3">
    <source>
        <dbReference type="ARBA" id="ARBA00022692"/>
    </source>
</evidence>
<evidence type="ECO:0000256" key="2">
    <source>
        <dbReference type="ARBA" id="ARBA00022475"/>
    </source>
</evidence>
<keyword evidence="4 12" id="KW-1133">Transmembrane helix</keyword>
<evidence type="ECO:0000256" key="9">
    <source>
        <dbReference type="ARBA" id="ARBA00023180"/>
    </source>
</evidence>
<dbReference type="InterPro" id="IPR017452">
    <property type="entry name" value="GPCR_Rhodpsn_7TM"/>
</dbReference>
<accession>A0A6J2W0C7</accession>
<dbReference type="PANTHER" id="PTHR24249">
    <property type="entry name" value="HISTAMINE RECEPTOR-RELATED G-PROTEIN COUPLED RECEPTOR"/>
    <property type="match status" value="1"/>
</dbReference>
<dbReference type="Gene3D" id="1.20.1070.10">
    <property type="entry name" value="Rhodopsin 7-helix transmembrane proteins"/>
    <property type="match status" value="1"/>
</dbReference>
<dbReference type="CTD" id="794715"/>
<keyword evidence="10 11" id="KW-0807">Transducer</keyword>
<dbReference type="PROSITE" id="PS50262">
    <property type="entry name" value="G_PROTEIN_RECEP_F1_2"/>
    <property type="match status" value="1"/>
</dbReference>
<evidence type="ECO:0000313" key="15">
    <source>
        <dbReference type="RefSeq" id="XP_030638770.1"/>
    </source>
</evidence>
<feature type="domain" description="G-protein coupled receptors family 1 profile" evidence="13">
    <location>
        <begin position="54"/>
        <end position="318"/>
    </location>
</feature>
<keyword evidence="2" id="KW-1003">Cell membrane</keyword>
<dbReference type="InterPro" id="IPR000276">
    <property type="entry name" value="GPCR_Rhodpsn"/>
</dbReference>
<dbReference type="GeneID" id="115819345"/>
<reference evidence="15" key="1">
    <citation type="submission" date="2025-08" db="UniProtKB">
        <authorList>
            <consortium name="RefSeq"/>
        </authorList>
    </citation>
    <scope>IDENTIFICATION</scope>
</reference>
<dbReference type="PRINTS" id="PR00237">
    <property type="entry name" value="GPCRRHODOPSN"/>
</dbReference>
<evidence type="ECO:0000256" key="5">
    <source>
        <dbReference type="ARBA" id="ARBA00023040"/>
    </source>
</evidence>